<keyword evidence="2" id="KW-1185">Reference proteome</keyword>
<comment type="caution">
    <text evidence="1">The sequence shown here is derived from an EMBL/GenBank/DDBJ whole genome shotgun (WGS) entry which is preliminary data.</text>
</comment>
<name>A0ABV5WPW7_9BACI</name>
<evidence type="ECO:0000313" key="2">
    <source>
        <dbReference type="Proteomes" id="UP001589609"/>
    </source>
</evidence>
<accession>A0ABV5WPW7</accession>
<dbReference type="Proteomes" id="UP001589609">
    <property type="component" value="Unassembled WGS sequence"/>
</dbReference>
<dbReference type="EMBL" id="JBHMAF010000200">
    <property type="protein sequence ID" value="MFB9762640.1"/>
    <property type="molecule type" value="Genomic_DNA"/>
</dbReference>
<gene>
    <name evidence="1" type="ORF">ACFFMS_30930</name>
</gene>
<evidence type="ECO:0000313" key="1">
    <source>
        <dbReference type="EMBL" id="MFB9762640.1"/>
    </source>
</evidence>
<evidence type="ECO:0008006" key="3">
    <source>
        <dbReference type="Google" id="ProtNLM"/>
    </source>
</evidence>
<protein>
    <recommendedName>
        <fullName evidence="3">Group-specific protein</fullName>
    </recommendedName>
</protein>
<reference evidence="1 2" key="1">
    <citation type="submission" date="2024-09" db="EMBL/GenBank/DDBJ databases">
        <authorList>
            <person name="Sun Q."/>
            <person name="Mori K."/>
        </authorList>
    </citation>
    <scope>NUCLEOTIDE SEQUENCE [LARGE SCALE GENOMIC DNA]</scope>
    <source>
        <strain evidence="1 2">JCM 11201</strain>
    </source>
</reference>
<sequence>MTKQEVIQMGACNLDHSLEDVRNKLESQQSFLPALLFADVQRFLQDEQPQAVLNELFHLLKKYDLVSREEQEERNEGLQRLIKL</sequence>
<proteinExistence type="predicted"/>
<organism evidence="1 2">
    <name type="scientific">Ectobacillus funiculus</name>
    <dbReference type="NCBI Taxonomy" id="137993"/>
    <lineage>
        <taxon>Bacteria</taxon>
        <taxon>Bacillati</taxon>
        <taxon>Bacillota</taxon>
        <taxon>Bacilli</taxon>
        <taxon>Bacillales</taxon>
        <taxon>Bacillaceae</taxon>
        <taxon>Ectobacillus</taxon>
    </lineage>
</organism>
<dbReference type="RefSeq" id="WP_379952529.1">
    <property type="nucleotide sequence ID" value="NZ_JBHMAF010000200.1"/>
</dbReference>